<reference evidence="2 3" key="1">
    <citation type="journal article" date="2018" name="PLoS Pathog.">
        <title>Evolution of structural diversity of trichothecenes, a family of toxins produced by plant pathogenic and entomopathogenic fungi.</title>
        <authorList>
            <person name="Proctor R.H."/>
            <person name="McCormick S.P."/>
            <person name="Kim H.S."/>
            <person name="Cardoza R.E."/>
            <person name="Stanley A.M."/>
            <person name="Lindo L."/>
            <person name="Kelly A."/>
            <person name="Brown D.W."/>
            <person name="Lee T."/>
            <person name="Vaughan M.M."/>
            <person name="Alexander N.J."/>
            <person name="Busman M."/>
            <person name="Gutierrez S."/>
        </authorList>
    </citation>
    <scope>NUCLEOTIDE SEQUENCE [LARGE SCALE GENOMIC DNA]</scope>
    <source>
        <strain evidence="2 3">NRRL 20695</strain>
    </source>
</reference>
<gene>
    <name evidence="2" type="ORF">FLONG3_4308</name>
</gene>
<feature type="region of interest" description="Disordered" evidence="1">
    <location>
        <begin position="1"/>
        <end position="38"/>
    </location>
</feature>
<proteinExistence type="predicted"/>
<organism evidence="2 3">
    <name type="scientific">Fusarium longipes</name>
    <dbReference type="NCBI Taxonomy" id="694270"/>
    <lineage>
        <taxon>Eukaryota</taxon>
        <taxon>Fungi</taxon>
        <taxon>Dikarya</taxon>
        <taxon>Ascomycota</taxon>
        <taxon>Pezizomycotina</taxon>
        <taxon>Sordariomycetes</taxon>
        <taxon>Hypocreomycetidae</taxon>
        <taxon>Hypocreales</taxon>
        <taxon>Nectriaceae</taxon>
        <taxon>Fusarium</taxon>
    </lineage>
</organism>
<feature type="compositionally biased region" description="Acidic residues" evidence="1">
    <location>
        <begin position="18"/>
        <end position="27"/>
    </location>
</feature>
<dbReference type="OrthoDB" id="4953021at2759"/>
<comment type="caution">
    <text evidence="2">The sequence shown here is derived from an EMBL/GenBank/DDBJ whole genome shotgun (WGS) entry which is preliminary data.</text>
</comment>
<dbReference type="Proteomes" id="UP000266234">
    <property type="component" value="Unassembled WGS sequence"/>
</dbReference>
<protein>
    <submittedName>
        <fullName evidence="2">Uncharacterized protein</fullName>
    </submittedName>
</protein>
<name>A0A395SYG9_9HYPO</name>
<dbReference type="AlphaFoldDB" id="A0A395SYG9"/>
<sequence length="161" mass="18665">MASLQVRDETPPEVLDKNDEDTPEETPEPSRPTGPIDEVEGKLHGLIKTMLDHLQSKEAAIHQGADAYRKNAIDSVRKIERRYEHEKQQLMETWKKDAERFVRGSRSIQATLDKRGQSLEEARNKLQDTMAKRRHMFQKATTSLRALHGRLTRHQDEENND</sequence>
<keyword evidence="3" id="KW-1185">Reference proteome</keyword>
<evidence type="ECO:0000256" key="1">
    <source>
        <dbReference type="SAM" id="MobiDB-lite"/>
    </source>
</evidence>
<feature type="compositionally biased region" description="Basic and acidic residues" evidence="1">
    <location>
        <begin position="1"/>
        <end position="17"/>
    </location>
</feature>
<dbReference type="EMBL" id="PXOG01000091">
    <property type="protein sequence ID" value="RGP77523.1"/>
    <property type="molecule type" value="Genomic_DNA"/>
</dbReference>
<accession>A0A395SYG9</accession>
<evidence type="ECO:0000313" key="3">
    <source>
        <dbReference type="Proteomes" id="UP000266234"/>
    </source>
</evidence>
<evidence type="ECO:0000313" key="2">
    <source>
        <dbReference type="EMBL" id="RGP77523.1"/>
    </source>
</evidence>